<dbReference type="Gene3D" id="3.40.50.1820">
    <property type="entry name" value="alpha/beta hydrolase"/>
    <property type="match status" value="1"/>
</dbReference>
<dbReference type="InterPro" id="IPR029058">
    <property type="entry name" value="AB_hydrolase_fold"/>
</dbReference>
<protein>
    <recommendedName>
        <fullName evidence="3">Alpha/beta hydrolase family protein</fullName>
    </recommendedName>
</protein>
<dbReference type="RefSeq" id="WP_167353531.1">
    <property type="nucleotide sequence ID" value="NZ_FMBC01000007.1"/>
</dbReference>
<dbReference type="GO" id="GO:0016787">
    <property type="term" value="F:hydrolase activity"/>
    <property type="evidence" value="ECO:0007669"/>
    <property type="project" value="InterPro"/>
</dbReference>
<accession>A0A1C4B847</accession>
<dbReference type="Pfam" id="PF06821">
    <property type="entry name" value="Ser_hydrolase"/>
    <property type="match status" value="1"/>
</dbReference>
<dbReference type="InterPro" id="IPR010662">
    <property type="entry name" value="RBBP9/YdeN"/>
</dbReference>
<evidence type="ECO:0000313" key="1">
    <source>
        <dbReference type="EMBL" id="SCC03023.1"/>
    </source>
</evidence>
<keyword evidence="2" id="KW-1185">Reference proteome</keyword>
<dbReference type="Proteomes" id="UP000198515">
    <property type="component" value="Unassembled WGS sequence"/>
</dbReference>
<reference evidence="2" key="1">
    <citation type="submission" date="2016-08" db="EMBL/GenBank/DDBJ databases">
        <authorList>
            <person name="Varghese N."/>
            <person name="Submissions Spin"/>
        </authorList>
    </citation>
    <scope>NUCLEOTIDE SEQUENCE [LARGE SCALE GENOMIC DNA]</scope>
    <source>
        <strain evidence="2">REICA_142</strain>
    </source>
</reference>
<dbReference type="EMBL" id="FMBC01000007">
    <property type="protein sequence ID" value="SCC03023.1"/>
    <property type="molecule type" value="Genomic_DNA"/>
</dbReference>
<sequence>MTIPRLLKLDDSFTTILVPGLRDSDDYHWQTCWARRLPRWKRISQRNWLQPDIESWGAAIRRELATCTLPVILIGHSFGALASWYQVQSRATNVAGIVMVAPAEPSRFELEEVITASKLKIPGMVFASHNDPLMSFNRTVFWSDSWGCELVDVGDAGHINSESGFGEWEYGLEKISQFGEMLLKIDR</sequence>
<evidence type="ECO:0008006" key="3">
    <source>
        <dbReference type="Google" id="ProtNLM"/>
    </source>
</evidence>
<proteinExistence type="predicted"/>
<dbReference type="SUPFAM" id="SSF53474">
    <property type="entry name" value="alpha/beta-Hydrolases"/>
    <property type="match status" value="1"/>
</dbReference>
<name>A0A1C4B847_9ENTR</name>
<dbReference type="AlphaFoldDB" id="A0A1C4B847"/>
<evidence type="ECO:0000313" key="2">
    <source>
        <dbReference type="Proteomes" id="UP000198515"/>
    </source>
</evidence>
<organism evidence="1 2">
    <name type="scientific">Kosakonia oryziphila</name>
    <dbReference type="NCBI Taxonomy" id="1005667"/>
    <lineage>
        <taxon>Bacteria</taxon>
        <taxon>Pseudomonadati</taxon>
        <taxon>Pseudomonadota</taxon>
        <taxon>Gammaproteobacteria</taxon>
        <taxon>Enterobacterales</taxon>
        <taxon>Enterobacteriaceae</taxon>
        <taxon>Kosakonia</taxon>
    </lineage>
</organism>
<gene>
    <name evidence="1" type="ORF">GA0061070_100723</name>
</gene>